<reference evidence="3" key="1">
    <citation type="submission" date="2018-05" db="EMBL/GenBank/DDBJ databases">
        <authorList>
            <person name="Lanie J.A."/>
            <person name="Ng W.-L."/>
            <person name="Kazmierczak K.M."/>
            <person name="Andrzejewski T.M."/>
            <person name="Davidsen T.M."/>
            <person name="Wayne K.J."/>
            <person name="Tettelin H."/>
            <person name="Glass J.I."/>
            <person name="Rusch D."/>
            <person name="Podicherti R."/>
            <person name="Tsui H.-C.T."/>
            <person name="Winkler M.E."/>
        </authorList>
    </citation>
    <scope>NUCLEOTIDE SEQUENCE</scope>
</reference>
<evidence type="ECO:0000313" key="3">
    <source>
        <dbReference type="EMBL" id="SVA66636.1"/>
    </source>
</evidence>
<dbReference type="CDD" id="cd00531">
    <property type="entry name" value="NTF2_like"/>
    <property type="match status" value="1"/>
</dbReference>
<dbReference type="AlphaFoldDB" id="A0A381XPC4"/>
<gene>
    <name evidence="3" type="ORF">METZ01_LOCUS119490</name>
</gene>
<sequence length="157" mass="17436">VARYAVATDRRDLDALVALFVPDVRVGRDVSGRDALRKSFDGQLRSVGVTILNVGTHQIDLQGSDDANGHVYCKAEVQDGDRWIHQAIRYDDTYRRVDGVWLFVRRIHQLFYGAEVGTNPLGLPPADWPRNHDGLGTLPAADPSWQEFTGPEAEGPD</sequence>
<dbReference type="Pfam" id="PF13577">
    <property type="entry name" value="SnoaL_4"/>
    <property type="match status" value="1"/>
</dbReference>
<dbReference type="InterPro" id="IPR037401">
    <property type="entry name" value="SnoaL-like"/>
</dbReference>
<proteinExistence type="predicted"/>
<dbReference type="InterPro" id="IPR032710">
    <property type="entry name" value="NTF2-like_dom_sf"/>
</dbReference>
<evidence type="ECO:0000259" key="2">
    <source>
        <dbReference type="Pfam" id="PF13577"/>
    </source>
</evidence>
<feature type="domain" description="SnoaL-like" evidence="2">
    <location>
        <begin position="1"/>
        <end position="106"/>
    </location>
</feature>
<dbReference type="SUPFAM" id="SSF54427">
    <property type="entry name" value="NTF2-like"/>
    <property type="match status" value="1"/>
</dbReference>
<accession>A0A381XPC4</accession>
<name>A0A381XPC4_9ZZZZ</name>
<feature type="region of interest" description="Disordered" evidence="1">
    <location>
        <begin position="132"/>
        <end position="157"/>
    </location>
</feature>
<dbReference type="Gene3D" id="3.10.450.50">
    <property type="match status" value="1"/>
</dbReference>
<dbReference type="EMBL" id="UINC01015907">
    <property type="protein sequence ID" value="SVA66636.1"/>
    <property type="molecule type" value="Genomic_DNA"/>
</dbReference>
<feature type="non-terminal residue" evidence="3">
    <location>
        <position position="1"/>
    </location>
</feature>
<organism evidence="3">
    <name type="scientific">marine metagenome</name>
    <dbReference type="NCBI Taxonomy" id="408172"/>
    <lineage>
        <taxon>unclassified sequences</taxon>
        <taxon>metagenomes</taxon>
        <taxon>ecological metagenomes</taxon>
    </lineage>
</organism>
<evidence type="ECO:0000256" key="1">
    <source>
        <dbReference type="SAM" id="MobiDB-lite"/>
    </source>
</evidence>
<protein>
    <recommendedName>
        <fullName evidence="2">SnoaL-like domain-containing protein</fullName>
    </recommendedName>
</protein>